<evidence type="ECO:0000313" key="6">
    <source>
        <dbReference type="Proteomes" id="UP000292082"/>
    </source>
</evidence>
<keyword evidence="3" id="KW-0560">Oxidoreductase</keyword>
<comment type="similarity">
    <text evidence="1 4">Belongs to the short-chain dehydrogenases/reductases (SDR) family.</text>
</comment>
<dbReference type="EMBL" id="ML145106">
    <property type="protein sequence ID" value="TBU60333.1"/>
    <property type="molecule type" value="Genomic_DNA"/>
</dbReference>
<evidence type="ECO:0000256" key="4">
    <source>
        <dbReference type="RuleBase" id="RU000363"/>
    </source>
</evidence>
<evidence type="ECO:0000256" key="1">
    <source>
        <dbReference type="ARBA" id="ARBA00006484"/>
    </source>
</evidence>
<dbReference type="PRINTS" id="PR00081">
    <property type="entry name" value="GDHRDH"/>
</dbReference>
<dbReference type="InterPro" id="IPR002347">
    <property type="entry name" value="SDR_fam"/>
</dbReference>
<reference evidence="5 6" key="1">
    <citation type="submission" date="2019-01" db="EMBL/GenBank/DDBJ databases">
        <title>Draft genome sequences of three monokaryotic isolates of the white-rot basidiomycete fungus Dichomitus squalens.</title>
        <authorList>
            <consortium name="DOE Joint Genome Institute"/>
            <person name="Lopez S.C."/>
            <person name="Andreopoulos B."/>
            <person name="Pangilinan J."/>
            <person name="Lipzen A."/>
            <person name="Riley R."/>
            <person name="Ahrendt S."/>
            <person name="Ng V."/>
            <person name="Barry K."/>
            <person name="Daum C."/>
            <person name="Grigoriev I.V."/>
            <person name="Hilden K.S."/>
            <person name="Makela M.R."/>
            <person name="de Vries R.P."/>
        </authorList>
    </citation>
    <scope>NUCLEOTIDE SEQUENCE [LARGE SCALE GENOMIC DNA]</scope>
    <source>
        <strain evidence="5 6">CBS 464.89</strain>
    </source>
</reference>
<sequence>MSSSRVWLITGTSSGFGLEMARYALSKGERVVATLRRPEVLKEFASQYSSTQLLVLKLDVTKPEEIKDAFAKAKEIFGRVDVIFNNAGHTVNGEAEAIPDEPARNLLEVDFWGAVHVSQEAIRFFREENSPQGGRLIQNSALIGLVTFPTAAFYASAKHALEAFTETLGKEVNPTWNIKISSVLAGSFATDIGKSLQMMPQHPAYADESNATTMARKMLNQMLSMGTDKEAAKKLGLGDPAKGVEKIYELSRLPNPPLRLLLGKDANHMVREWLAQVTKEIDEYASWSDDVAFKEE</sequence>
<organism evidence="5 6">
    <name type="scientific">Dichomitus squalens</name>
    <dbReference type="NCBI Taxonomy" id="114155"/>
    <lineage>
        <taxon>Eukaryota</taxon>
        <taxon>Fungi</taxon>
        <taxon>Dikarya</taxon>
        <taxon>Basidiomycota</taxon>
        <taxon>Agaricomycotina</taxon>
        <taxon>Agaricomycetes</taxon>
        <taxon>Polyporales</taxon>
        <taxon>Polyporaceae</taxon>
        <taxon>Dichomitus</taxon>
    </lineage>
</organism>
<proteinExistence type="inferred from homology"/>
<dbReference type="PANTHER" id="PTHR43976">
    <property type="entry name" value="SHORT CHAIN DEHYDROGENASE"/>
    <property type="match status" value="1"/>
</dbReference>
<dbReference type="Pfam" id="PF00106">
    <property type="entry name" value="adh_short"/>
    <property type="match status" value="1"/>
</dbReference>
<dbReference type="GO" id="GO:0016491">
    <property type="term" value="F:oxidoreductase activity"/>
    <property type="evidence" value="ECO:0007669"/>
    <property type="project" value="UniProtKB-KW"/>
</dbReference>
<accession>A0A4Q9PZT4</accession>
<protein>
    <submittedName>
        <fullName evidence="5">NAD(P)-binding protein</fullName>
    </submittedName>
</protein>
<dbReference type="PANTHER" id="PTHR43976:SF16">
    <property type="entry name" value="SHORT-CHAIN DEHYDROGENASE_REDUCTASE FAMILY PROTEIN"/>
    <property type="match status" value="1"/>
</dbReference>
<dbReference type="AlphaFoldDB" id="A0A4Q9PZT4"/>
<evidence type="ECO:0000256" key="3">
    <source>
        <dbReference type="ARBA" id="ARBA00023002"/>
    </source>
</evidence>
<dbReference type="InterPro" id="IPR020904">
    <property type="entry name" value="Sc_DH/Rdtase_CS"/>
</dbReference>
<evidence type="ECO:0000256" key="2">
    <source>
        <dbReference type="ARBA" id="ARBA00022857"/>
    </source>
</evidence>
<dbReference type="PROSITE" id="PS00061">
    <property type="entry name" value="ADH_SHORT"/>
    <property type="match status" value="1"/>
</dbReference>
<dbReference type="PRINTS" id="PR00080">
    <property type="entry name" value="SDRFAMILY"/>
</dbReference>
<dbReference type="InterPro" id="IPR051911">
    <property type="entry name" value="SDR_oxidoreductase"/>
</dbReference>
<dbReference type="Gene3D" id="3.40.50.720">
    <property type="entry name" value="NAD(P)-binding Rossmann-like Domain"/>
    <property type="match status" value="1"/>
</dbReference>
<keyword evidence="2" id="KW-0521">NADP</keyword>
<dbReference type="Proteomes" id="UP000292082">
    <property type="component" value="Unassembled WGS sequence"/>
</dbReference>
<evidence type="ECO:0000313" key="5">
    <source>
        <dbReference type="EMBL" id="TBU60333.1"/>
    </source>
</evidence>
<name>A0A4Q9PZT4_9APHY</name>
<keyword evidence="6" id="KW-1185">Reference proteome</keyword>
<dbReference type="SUPFAM" id="SSF51735">
    <property type="entry name" value="NAD(P)-binding Rossmann-fold domains"/>
    <property type="match status" value="1"/>
</dbReference>
<gene>
    <name evidence="5" type="ORF">BD310DRAFT_848032</name>
</gene>
<dbReference type="InterPro" id="IPR036291">
    <property type="entry name" value="NAD(P)-bd_dom_sf"/>
</dbReference>